<sequence>MLLQFAFENYKSFKNETTLDRTAFSIKEHESDVAIDAFGERVLKVAAIFGANASGKSNVFKAFEFMVRYVKESFGQNDAFLLRSTIAVFMKSICTKEIPI</sequence>
<reference evidence="1" key="1">
    <citation type="submission" date="2024-03" db="EMBL/GenBank/DDBJ databases">
        <title>Whole genome sequecning of epiphytes from Marcgravia umbellata leaves.</title>
        <authorList>
            <person name="Kumar G."/>
            <person name="Savka M.A."/>
        </authorList>
    </citation>
    <scope>NUCLEOTIDE SEQUENCE</scope>
    <source>
        <strain evidence="1">RIT_BL5</strain>
    </source>
</reference>
<gene>
    <name evidence="1" type="ORF">WKI47_21765</name>
</gene>
<organism evidence="1 2">
    <name type="scientific">Saccharibacillus sacchari</name>
    <dbReference type="NCBI Taxonomy" id="456493"/>
    <lineage>
        <taxon>Bacteria</taxon>
        <taxon>Bacillati</taxon>
        <taxon>Bacillota</taxon>
        <taxon>Bacilli</taxon>
        <taxon>Bacillales</taxon>
        <taxon>Paenibacillaceae</taxon>
        <taxon>Saccharibacillus</taxon>
    </lineage>
</organism>
<evidence type="ECO:0000313" key="2">
    <source>
        <dbReference type="Proteomes" id="UP001380953"/>
    </source>
</evidence>
<name>A0ACC6PHV0_9BACL</name>
<accession>A0ACC6PHV0</accession>
<comment type="caution">
    <text evidence="1">The sequence shown here is derived from an EMBL/GenBank/DDBJ whole genome shotgun (WGS) entry which is preliminary data.</text>
</comment>
<keyword evidence="2" id="KW-1185">Reference proteome</keyword>
<dbReference type="Proteomes" id="UP001380953">
    <property type="component" value="Unassembled WGS sequence"/>
</dbReference>
<protein>
    <submittedName>
        <fullName evidence="1">AAA family ATPase</fullName>
    </submittedName>
</protein>
<dbReference type="EMBL" id="JBBKAR010000056">
    <property type="protein sequence ID" value="MEJ8306544.1"/>
    <property type="molecule type" value="Genomic_DNA"/>
</dbReference>
<evidence type="ECO:0000313" key="1">
    <source>
        <dbReference type="EMBL" id="MEJ8306544.1"/>
    </source>
</evidence>
<proteinExistence type="predicted"/>